<keyword evidence="2" id="KW-0812">Transmembrane</keyword>
<proteinExistence type="predicted"/>
<feature type="transmembrane region" description="Helical" evidence="2">
    <location>
        <begin position="28"/>
        <end position="47"/>
    </location>
</feature>
<reference evidence="3" key="1">
    <citation type="submission" date="2021-05" db="EMBL/GenBank/DDBJ databases">
        <title>The genome of the haptophyte Pavlova lutheri (Diacronema luteri, Pavlovales) - a model for lipid biosynthesis in eukaryotic algae.</title>
        <authorList>
            <person name="Hulatt C.J."/>
            <person name="Posewitz M.C."/>
        </authorList>
    </citation>
    <scope>NUCLEOTIDE SEQUENCE</scope>
    <source>
        <strain evidence="3">NIVA-4/92</strain>
    </source>
</reference>
<keyword evidence="2" id="KW-1133">Transmembrane helix</keyword>
<accession>A0A8J5XDP5</accession>
<protein>
    <recommendedName>
        <fullName evidence="5">Transmembrane protein</fullName>
    </recommendedName>
</protein>
<feature type="compositionally biased region" description="Basic residues" evidence="1">
    <location>
        <begin position="195"/>
        <end position="206"/>
    </location>
</feature>
<keyword evidence="2" id="KW-0472">Membrane</keyword>
<feature type="compositionally biased region" description="Basic and acidic residues" evidence="1">
    <location>
        <begin position="273"/>
        <end position="283"/>
    </location>
</feature>
<organism evidence="3 4">
    <name type="scientific">Diacronema lutheri</name>
    <name type="common">Unicellular marine alga</name>
    <name type="synonym">Monochrysis lutheri</name>
    <dbReference type="NCBI Taxonomy" id="2081491"/>
    <lineage>
        <taxon>Eukaryota</taxon>
        <taxon>Haptista</taxon>
        <taxon>Haptophyta</taxon>
        <taxon>Pavlovophyceae</taxon>
        <taxon>Pavlovales</taxon>
        <taxon>Pavlovaceae</taxon>
        <taxon>Diacronema</taxon>
    </lineage>
</organism>
<dbReference type="EMBL" id="JAGTXO010000024">
    <property type="protein sequence ID" value="KAG8461817.1"/>
    <property type="molecule type" value="Genomic_DNA"/>
</dbReference>
<feature type="transmembrane region" description="Helical" evidence="2">
    <location>
        <begin position="143"/>
        <end position="162"/>
    </location>
</feature>
<comment type="caution">
    <text evidence="3">The sequence shown here is derived from an EMBL/GenBank/DDBJ whole genome shotgun (WGS) entry which is preliminary data.</text>
</comment>
<feature type="region of interest" description="Disordered" evidence="1">
    <location>
        <begin position="232"/>
        <end position="294"/>
    </location>
</feature>
<evidence type="ECO:0008006" key="5">
    <source>
        <dbReference type="Google" id="ProtNLM"/>
    </source>
</evidence>
<feature type="region of interest" description="Disordered" evidence="1">
    <location>
        <begin position="195"/>
        <end position="214"/>
    </location>
</feature>
<feature type="transmembrane region" description="Helical" evidence="2">
    <location>
        <begin position="67"/>
        <end position="97"/>
    </location>
</feature>
<dbReference type="Proteomes" id="UP000751190">
    <property type="component" value="Unassembled WGS sequence"/>
</dbReference>
<keyword evidence="4" id="KW-1185">Reference proteome</keyword>
<evidence type="ECO:0000256" key="2">
    <source>
        <dbReference type="SAM" id="Phobius"/>
    </source>
</evidence>
<dbReference type="OrthoDB" id="10253246at2759"/>
<dbReference type="AlphaFoldDB" id="A0A8J5XDP5"/>
<sequence>MLFADKQQLQYQLEVDLLALRQKELDHFTTCCLTLASPAALIAGFAYSGIAEVSIPEDVHWATEGLYYVMTVLAMLFQVAATVRASLVALMGPALALRGKAGSMHRSVEAMEPCFRGAWRLFLAGMFCIMMSTLINVFQQSQYWASATFVGVGICLATIEIYRDIRYVSKRFNLPPSMVERGAFTRDEVTSMFRGRRGLDRRRQRPSTRSATTTILIQAAEGVPTTRFARAHSRDVDSEASAGGRSGGGLSSYLASRAHSARSTSPPAQPPRDPVDVRTRDDGAPGAPTPARRARVTFSSANPLRVVGRAAAPADDATGGVPPAPPVHRRGSAPPLGAVAVLPPRDARTEGQAGAAMRWAGGSPPAAPPSDDPVHVVLTARDGKRLRWQVPARTTITELQSQAEGYFHTEVETLLDAHDAAFANPAAEQVGRHTRTMGGGERVAFFGVVPKVVAQSSFPRMLWSNFLVRM</sequence>
<gene>
    <name evidence="3" type="ORF">KFE25_001435</name>
</gene>
<evidence type="ECO:0000256" key="1">
    <source>
        <dbReference type="SAM" id="MobiDB-lite"/>
    </source>
</evidence>
<evidence type="ECO:0000313" key="3">
    <source>
        <dbReference type="EMBL" id="KAG8461817.1"/>
    </source>
</evidence>
<name>A0A8J5XDP5_DIALT</name>
<evidence type="ECO:0000313" key="4">
    <source>
        <dbReference type="Proteomes" id="UP000751190"/>
    </source>
</evidence>
<feature type="transmembrane region" description="Helical" evidence="2">
    <location>
        <begin position="118"/>
        <end position="137"/>
    </location>
</feature>